<keyword evidence="3" id="KW-1185">Reference proteome</keyword>
<organism evidence="2 3">
    <name type="scientific">Goodea atripinnis</name>
    <dbReference type="NCBI Taxonomy" id="208336"/>
    <lineage>
        <taxon>Eukaryota</taxon>
        <taxon>Metazoa</taxon>
        <taxon>Chordata</taxon>
        <taxon>Craniata</taxon>
        <taxon>Vertebrata</taxon>
        <taxon>Euteleostomi</taxon>
        <taxon>Actinopterygii</taxon>
        <taxon>Neopterygii</taxon>
        <taxon>Teleostei</taxon>
        <taxon>Neoteleostei</taxon>
        <taxon>Acanthomorphata</taxon>
        <taxon>Ovalentaria</taxon>
        <taxon>Atherinomorphae</taxon>
        <taxon>Cyprinodontiformes</taxon>
        <taxon>Goodeidae</taxon>
        <taxon>Goodea</taxon>
    </lineage>
</organism>
<evidence type="ECO:0000256" key="1">
    <source>
        <dbReference type="SAM" id="MobiDB-lite"/>
    </source>
</evidence>
<reference evidence="2 3" key="1">
    <citation type="submission" date="2021-06" db="EMBL/GenBank/DDBJ databases">
        <authorList>
            <person name="Palmer J.M."/>
        </authorList>
    </citation>
    <scope>NUCLEOTIDE SEQUENCE [LARGE SCALE GENOMIC DNA]</scope>
    <source>
        <strain evidence="2 3">GA_2019</strain>
        <tissue evidence="2">Muscle</tissue>
    </source>
</reference>
<dbReference type="PANTHER" id="PTHR18867">
    <property type="entry name" value="RAD50"/>
    <property type="match status" value="1"/>
</dbReference>
<feature type="region of interest" description="Disordered" evidence="1">
    <location>
        <begin position="137"/>
        <end position="160"/>
    </location>
</feature>
<protein>
    <submittedName>
        <fullName evidence="2">Uncharacterized protein</fullName>
    </submittedName>
</protein>
<name>A0ABV0P4E8_9TELE</name>
<proteinExistence type="predicted"/>
<evidence type="ECO:0000313" key="2">
    <source>
        <dbReference type="EMBL" id="MEQ2178549.1"/>
    </source>
</evidence>
<sequence length="266" mass="31501">MRQLRLKQSQTVKECQVELRYLKQNKEKAQQIRETVATKEAQLMASKNNVEKIESQIDPLEVSELNEELQEVYQNHQRTVKEKERRLTDCQKELERAGRECQRLNRVKADLLVEQGRLQLEADRHTQNIKSRDTLADLQEKEQQKQQSIDEMRDKKTGLERTVELKRDMQGKKQQELRNIRTDLQKLEGSSSRLQELENELAKAERELQRAVQSSNVDELRAEIEELQKEKTELDRAQRQLDHEMQILNTHTTACTQMDMLKKDKV</sequence>
<gene>
    <name evidence="2" type="ORF">GOODEAATRI_015241</name>
</gene>
<accession>A0ABV0P4E8</accession>
<dbReference type="Proteomes" id="UP001476798">
    <property type="component" value="Unassembled WGS sequence"/>
</dbReference>
<dbReference type="EMBL" id="JAHRIO010061089">
    <property type="protein sequence ID" value="MEQ2178549.1"/>
    <property type="molecule type" value="Genomic_DNA"/>
</dbReference>
<comment type="caution">
    <text evidence="2">The sequence shown here is derived from an EMBL/GenBank/DDBJ whole genome shotgun (WGS) entry which is preliminary data.</text>
</comment>
<evidence type="ECO:0000313" key="3">
    <source>
        <dbReference type="Proteomes" id="UP001476798"/>
    </source>
</evidence>
<dbReference type="PANTHER" id="PTHR18867:SF12">
    <property type="entry name" value="DNA REPAIR PROTEIN RAD50"/>
    <property type="match status" value="1"/>
</dbReference>